<reference evidence="1 2" key="1">
    <citation type="journal article" date="2022" name="Hortic Res">
        <title>A haplotype resolved chromosomal level avocado genome allows analysis of novel avocado genes.</title>
        <authorList>
            <person name="Nath O."/>
            <person name="Fletcher S.J."/>
            <person name="Hayward A."/>
            <person name="Shaw L.M."/>
            <person name="Masouleh A.K."/>
            <person name="Furtado A."/>
            <person name="Henry R.J."/>
            <person name="Mitter N."/>
        </authorList>
    </citation>
    <scope>NUCLEOTIDE SEQUENCE [LARGE SCALE GENOMIC DNA]</scope>
    <source>
        <strain evidence="2">cv. Hass</strain>
    </source>
</reference>
<accession>A0ACC2M741</accession>
<keyword evidence="2" id="KW-1185">Reference proteome</keyword>
<evidence type="ECO:0000313" key="2">
    <source>
        <dbReference type="Proteomes" id="UP001234297"/>
    </source>
</evidence>
<comment type="caution">
    <text evidence="1">The sequence shown here is derived from an EMBL/GenBank/DDBJ whole genome shotgun (WGS) entry which is preliminary data.</text>
</comment>
<gene>
    <name evidence="1" type="ORF">MRB53_018316</name>
</gene>
<dbReference type="Proteomes" id="UP001234297">
    <property type="component" value="Chromosome 5"/>
</dbReference>
<protein>
    <submittedName>
        <fullName evidence="1">Uncharacterized protein</fullName>
    </submittedName>
</protein>
<proteinExistence type="predicted"/>
<dbReference type="EMBL" id="CM056813">
    <property type="protein sequence ID" value="KAJ8641622.1"/>
    <property type="molecule type" value="Genomic_DNA"/>
</dbReference>
<name>A0ACC2M741_PERAE</name>
<sequence>MLGVATLIISVVFATKVTVPGGLIQEQQDHGLPVYRGKLAFNVFSVSSLSALCFSSISLIMFLNILTSPYQESDIGNNLANKLILGLGFLFISIMAMFLSFFSGDLFVLDSKMKYIAYPIYVLTSCVVLAGFPLYSEIVKMVVTGIPTSTRQHKTSF</sequence>
<evidence type="ECO:0000313" key="1">
    <source>
        <dbReference type="EMBL" id="KAJ8641622.1"/>
    </source>
</evidence>
<organism evidence="1 2">
    <name type="scientific">Persea americana</name>
    <name type="common">Avocado</name>
    <dbReference type="NCBI Taxonomy" id="3435"/>
    <lineage>
        <taxon>Eukaryota</taxon>
        <taxon>Viridiplantae</taxon>
        <taxon>Streptophyta</taxon>
        <taxon>Embryophyta</taxon>
        <taxon>Tracheophyta</taxon>
        <taxon>Spermatophyta</taxon>
        <taxon>Magnoliopsida</taxon>
        <taxon>Magnoliidae</taxon>
        <taxon>Laurales</taxon>
        <taxon>Lauraceae</taxon>
        <taxon>Persea</taxon>
    </lineage>
</organism>